<sequence length="101" mass="10552">MDLGTDSVCRTLLVRAAAATSVQLHVTCPLELLGRSVLLGLSVLLGQSVLLGLQEPLDGDVQEPLKPLVLLLGAQDFALVLHHCALHGAENLVGGRSEPVV</sequence>
<evidence type="ECO:0000313" key="2">
    <source>
        <dbReference type="Proteomes" id="UP000314294"/>
    </source>
</evidence>
<reference evidence="1 2" key="1">
    <citation type="submission" date="2019-03" db="EMBL/GenBank/DDBJ databases">
        <title>First draft genome of Liparis tanakae, snailfish: a comprehensive survey of snailfish specific genes.</title>
        <authorList>
            <person name="Kim W."/>
            <person name="Song I."/>
            <person name="Jeong J.-H."/>
            <person name="Kim D."/>
            <person name="Kim S."/>
            <person name="Ryu S."/>
            <person name="Song J.Y."/>
            <person name="Lee S.K."/>
        </authorList>
    </citation>
    <scope>NUCLEOTIDE SEQUENCE [LARGE SCALE GENOMIC DNA]</scope>
    <source>
        <tissue evidence="1">Muscle</tissue>
    </source>
</reference>
<organism evidence="1 2">
    <name type="scientific">Liparis tanakae</name>
    <name type="common">Tanaka's snailfish</name>
    <dbReference type="NCBI Taxonomy" id="230148"/>
    <lineage>
        <taxon>Eukaryota</taxon>
        <taxon>Metazoa</taxon>
        <taxon>Chordata</taxon>
        <taxon>Craniata</taxon>
        <taxon>Vertebrata</taxon>
        <taxon>Euteleostomi</taxon>
        <taxon>Actinopterygii</taxon>
        <taxon>Neopterygii</taxon>
        <taxon>Teleostei</taxon>
        <taxon>Neoteleostei</taxon>
        <taxon>Acanthomorphata</taxon>
        <taxon>Eupercaria</taxon>
        <taxon>Perciformes</taxon>
        <taxon>Cottioidei</taxon>
        <taxon>Cottales</taxon>
        <taxon>Liparidae</taxon>
        <taxon>Liparis</taxon>
    </lineage>
</organism>
<gene>
    <name evidence="1" type="ORF">EYF80_001444</name>
</gene>
<dbReference type="EMBL" id="SRLO01000006">
    <property type="protein sequence ID" value="TNN88228.1"/>
    <property type="molecule type" value="Genomic_DNA"/>
</dbReference>
<evidence type="ECO:0000313" key="1">
    <source>
        <dbReference type="EMBL" id="TNN88228.1"/>
    </source>
</evidence>
<accession>A0A4Z2JF25</accession>
<dbReference type="AlphaFoldDB" id="A0A4Z2JF25"/>
<dbReference type="Proteomes" id="UP000314294">
    <property type="component" value="Unassembled WGS sequence"/>
</dbReference>
<keyword evidence="2" id="KW-1185">Reference proteome</keyword>
<proteinExistence type="predicted"/>
<comment type="caution">
    <text evidence="1">The sequence shown here is derived from an EMBL/GenBank/DDBJ whole genome shotgun (WGS) entry which is preliminary data.</text>
</comment>
<protein>
    <submittedName>
        <fullName evidence="1">Uncharacterized protein</fullName>
    </submittedName>
</protein>
<name>A0A4Z2JF25_9TELE</name>